<dbReference type="InterPro" id="IPR036583">
    <property type="entry name" value="23S_rRNA_IVS_sf"/>
</dbReference>
<dbReference type="SUPFAM" id="SSF158446">
    <property type="entry name" value="IVS-encoded protein-like"/>
    <property type="match status" value="1"/>
</dbReference>
<comment type="caution">
    <text evidence="1">The sequence shown here is derived from an EMBL/GenBank/DDBJ whole genome shotgun (WGS) entry which is preliminary data.</text>
</comment>
<dbReference type="NCBIfam" id="TIGR02436">
    <property type="entry name" value="four helix bundle protein"/>
    <property type="match status" value="1"/>
</dbReference>
<organism evidence="1">
    <name type="scientific">marine sediment metagenome</name>
    <dbReference type="NCBI Taxonomy" id="412755"/>
    <lineage>
        <taxon>unclassified sequences</taxon>
        <taxon>metagenomes</taxon>
        <taxon>ecological metagenomes</taxon>
    </lineage>
</organism>
<protein>
    <submittedName>
        <fullName evidence="1">Uncharacterized protein</fullName>
    </submittedName>
</protein>
<feature type="non-terminal residue" evidence="1">
    <location>
        <position position="1"/>
    </location>
</feature>
<gene>
    <name evidence="1" type="ORF">LCGC14_2117300</name>
</gene>
<reference evidence="1" key="1">
    <citation type="journal article" date="2015" name="Nature">
        <title>Complex archaea that bridge the gap between prokaryotes and eukaryotes.</title>
        <authorList>
            <person name="Spang A."/>
            <person name="Saw J.H."/>
            <person name="Jorgensen S.L."/>
            <person name="Zaremba-Niedzwiedzka K."/>
            <person name="Martijn J."/>
            <person name="Lind A.E."/>
            <person name="van Eijk R."/>
            <person name="Schleper C."/>
            <person name="Guy L."/>
            <person name="Ettema T.J."/>
        </authorList>
    </citation>
    <scope>NUCLEOTIDE SEQUENCE</scope>
</reference>
<evidence type="ECO:0000313" key="1">
    <source>
        <dbReference type="EMBL" id="KKL69201.1"/>
    </source>
</evidence>
<dbReference type="Gene3D" id="1.20.1440.60">
    <property type="entry name" value="23S rRNA-intervening sequence"/>
    <property type="match status" value="1"/>
</dbReference>
<accession>A0A0F9ESB8</accession>
<name>A0A0F9ESB8_9ZZZZ</name>
<proteinExistence type="predicted"/>
<dbReference type="AlphaFoldDB" id="A0A0F9ESB8"/>
<dbReference type="InterPro" id="IPR012657">
    <property type="entry name" value="23S_rRNA-intervening_sequence"/>
</dbReference>
<dbReference type="EMBL" id="LAZR01026289">
    <property type="protein sequence ID" value="KKL69201.1"/>
    <property type="molecule type" value="Genomic_DNA"/>
</dbReference>
<sequence length="92" mass="10569">IISNSHTARRGKETIPCPFYKQIDGFSFLLVEHTARRDGENSETDTWLVFAKDCKYISEEDHHRLTNECNEVGAMFGSMIKNPTSFLLKSKE</sequence>